<evidence type="ECO:0000256" key="1">
    <source>
        <dbReference type="ARBA" id="ARBA00002868"/>
    </source>
</evidence>
<accession>A0A3B0YRY3</accession>
<comment type="similarity">
    <text evidence="2">Belongs to the DUF177 domain family.</text>
</comment>
<dbReference type="EMBL" id="UOFO01000016">
    <property type="protein sequence ID" value="VAW83645.1"/>
    <property type="molecule type" value="Genomic_DNA"/>
</dbReference>
<dbReference type="InterPro" id="IPR003772">
    <property type="entry name" value="YceD"/>
</dbReference>
<organism evidence="6">
    <name type="scientific">hydrothermal vent metagenome</name>
    <dbReference type="NCBI Taxonomy" id="652676"/>
    <lineage>
        <taxon>unclassified sequences</taxon>
        <taxon>metagenomes</taxon>
        <taxon>ecological metagenomes</taxon>
    </lineage>
</organism>
<dbReference type="AlphaFoldDB" id="A0A3B0YRY3"/>
<gene>
    <name evidence="6" type="ORF">MNBD_GAMMA16-871</name>
</gene>
<sequence length="165" mass="18633">MKAIDPFVCARLGRVFEEELPLDVMGRLVPMLLDTQGGVIVHLCFDVDAEGQPYFSGNIKATLILACQRCMKAMEHNVDIDVKLGLVKTEQQMTQLSESYEPVLIENNEILLSRLIEDELVLALPAYAKHDTDQCANQAFHVEFESKEPEKINPFDVLIKLKKSE</sequence>
<dbReference type="Pfam" id="PF02620">
    <property type="entry name" value="YceD"/>
    <property type="match status" value="1"/>
</dbReference>
<dbReference type="PANTHER" id="PTHR38099:SF1">
    <property type="entry name" value="LARGE RIBOSOMAL RNA SUBUNIT ACCUMULATION PROTEIN YCED"/>
    <property type="match status" value="1"/>
</dbReference>
<evidence type="ECO:0000313" key="6">
    <source>
        <dbReference type="EMBL" id="VAW83645.1"/>
    </source>
</evidence>
<dbReference type="GO" id="GO:0005829">
    <property type="term" value="C:cytosol"/>
    <property type="evidence" value="ECO:0007669"/>
    <property type="project" value="TreeGrafter"/>
</dbReference>
<dbReference type="GO" id="GO:0042254">
    <property type="term" value="P:ribosome biogenesis"/>
    <property type="evidence" value="ECO:0007669"/>
    <property type="project" value="UniProtKB-KW"/>
</dbReference>
<name>A0A3B0YRY3_9ZZZZ</name>
<evidence type="ECO:0000256" key="2">
    <source>
        <dbReference type="ARBA" id="ARBA00010740"/>
    </source>
</evidence>
<dbReference type="PANTHER" id="PTHR38099">
    <property type="entry name" value="LARGE RIBOSOMAL RNA SUBUNIT ACCUMULATION PROTEIN YCED"/>
    <property type="match status" value="1"/>
</dbReference>
<evidence type="ECO:0000256" key="3">
    <source>
        <dbReference type="ARBA" id="ARBA00015716"/>
    </source>
</evidence>
<comment type="function">
    <text evidence="1">Plays a role in synthesis, processing and/or stability of 23S rRNA.</text>
</comment>
<proteinExistence type="inferred from homology"/>
<protein>
    <recommendedName>
        <fullName evidence="3">Large ribosomal RNA subunit accumulation protein YceD</fullName>
    </recommendedName>
    <alternativeName>
        <fullName evidence="5">23S rRNA accumulation protein YceD</fullName>
    </alternativeName>
</protein>
<keyword evidence="4" id="KW-0690">Ribosome biogenesis</keyword>
<dbReference type="InterPro" id="IPR039255">
    <property type="entry name" value="YceD_bac"/>
</dbReference>
<evidence type="ECO:0000256" key="5">
    <source>
        <dbReference type="ARBA" id="ARBA00031841"/>
    </source>
</evidence>
<evidence type="ECO:0000256" key="4">
    <source>
        <dbReference type="ARBA" id="ARBA00022517"/>
    </source>
</evidence>
<reference evidence="6" key="1">
    <citation type="submission" date="2018-06" db="EMBL/GenBank/DDBJ databases">
        <authorList>
            <person name="Zhirakovskaya E."/>
        </authorList>
    </citation>
    <scope>NUCLEOTIDE SEQUENCE</scope>
</reference>